<organism evidence="2 3">
    <name type="scientific">Tothia fuscella</name>
    <dbReference type="NCBI Taxonomy" id="1048955"/>
    <lineage>
        <taxon>Eukaryota</taxon>
        <taxon>Fungi</taxon>
        <taxon>Dikarya</taxon>
        <taxon>Ascomycota</taxon>
        <taxon>Pezizomycotina</taxon>
        <taxon>Dothideomycetes</taxon>
        <taxon>Pleosporomycetidae</taxon>
        <taxon>Venturiales</taxon>
        <taxon>Cylindrosympodiaceae</taxon>
        <taxon>Tothia</taxon>
    </lineage>
</organism>
<dbReference type="AlphaFoldDB" id="A0A9P4NK32"/>
<protein>
    <submittedName>
        <fullName evidence="2">Uncharacterized protein</fullName>
    </submittedName>
</protein>
<dbReference type="OrthoDB" id="4203030at2759"/>
<proteinExistence type="predicted"/>
<evidence type="ECO:0000313" key="3">
    <source>
        <dbReference type="Proteomes" id="UP000800235"/>
    </source>
</evidence>
<name>A0A9P4NK32_9PEZI</name>
<feature type="region of interest" description="Disordered" evidence="1">
    <location>
        <begin position="21"/>
        <end position="92"/>
    </location>
</feature>
<dbReference type="EMBL" id="MU007077">
    <property type="protein sequence ID" value="KAF2423772.1"/>
    <property type="molecule type" value="Genomic_DNA"/>
</dbReference>
<dbReference type="Proteomes" id="UP000800235">
    <property type="component" value="Unassembled WGS sequence"/>
</dbReference>
<accession>A0A9P4NK32</accession>
<sequence length="266" mass="29827">MAQVTVRSLLSYNAEPAYIEPLPLYTPPERPLSHATDPETSSIRSAAPSYSSEVPAYTPRAPVQQHARPEQQGLPNRRYAPGFQPRPEGSIADVRNHNYNISNWSQVRSGHAAKTYENVARRRAEREDPVAAVLGGAGRRRSDPEDPLAAVLTWAQLPAGVTPPASYIHVGSKPAPAAIIAPLIPREDPELVGEMAAQRAKEQRLYREKCKNDPKAALSYESKGWDFMLAQMKDWEEREQSWSNFRNDIAGGRRKMLARRIGWKRR</sequence>
<feature type="compositionally biased region" description="Low complexity" evidence="1">
    <location>
        <begin position="41"/>
        <end position="52"/>
    </location>
</feature>
<evidence type="ECO:0000256" key="1">
    <source>
        <dbReference type="SAM" id="MobiDB-lite"/>
    </source>
</evidence>
<gene>
    <name evidence="2" type="ORF">EJ08DRAFT_700889</name>
</gene>
<comment type="caution">
    <text evidence="2">The sequence shown here is derived from an EMBL/GenBank/DDBJ whole genome shotgun (WGS) entry which is preliminary data.</text>
</comment>
<evidence type="ECO:0000313" key="2">
    <source>
        <dbReference type="EMBL" id="KAF2423772.1"/>
    </source>
</evidence>
<reference evidence="2" key="1">
    <citation type="journal article" date="2020" name="Stud. Mycol.">
        <title>101 Dothideomycetes genomes: a test case for predicting lifestyles and emergence of pathogens.</title>
        <authorList>
            <person name="Haridas S."/>
            <person name="Albert R."/>
            <person name="Binder M."/>
            <person name="Bloem J."/>
            <person name="Labutti K."/>
            <person name="Salamov A."/>
            <person name="Andreopoulos B."/>
            <person name="Baker S."/>
            <person name="Barry K."/>
            <person name="Bills G."/>
            <person name="Bluhm B."/>
            <person name="Cannon C."/>
            <person name="Castanera R."/>
            <person name="Culley D."/>
            <person name="Daum C."/>
            <person name="Ezra D."/>
            <person name="Gonzalez J."/>
            <person name="Henrissat B."/>
            <person name="Kuo A."/>
            <person name="Liang C."/>
            <person name="Lipzen A."/>
            <person name="Lutzoni F."/>
            <person name="Magnuson J."/>
            <person name="Mondo S."/>
            <person name="Nolan M."/>
            <person name="Ohm R."/>
            <person name="Pangilinan J."/>
            <person name="Park H.-J."/>
            <person name="Ramirez L."/>
            <person name="Alfaro M."/>
            <person name="Sun H."/>
            <person name="Tritt A."/>
            <person name="Yoshinaga Y."/>
            <person name="Zwiers L.-H."/>
            <person name="Turgeon B."/>
            <person name="Goodwin S."/>
            <person name="Spatafora J."/>
            <person name="Crous P."/>
            <person name="Grigoriev I."/>
        </authorList>
    </citation>
    <scope>NUCLEOTIDE SEQUENCE</scope>
    <source>
        <strain evidence="2">CBS 130266</strain>
    </source>
</reference>
<keyword evidence="3" id="KW-1185">Reference proteome</keyword>